<dbReference type="AlphaFoldDB" id="A0A7U9HA77"/>
<reference evidence="3" key="1">
    <citation type="journal article" date="2013" name="Genome Biol. Evol.">
        <title>The genome sequence of Streptomyces lividans 66 reveals a novel tRNA-dependent peptide biosynthetic system within a metal-related genomic island.</title>
        <authorList>
            <person name="Cruz-Morales P."/>
            <person name="Vijgenboom E."/>
            <person name="Iruegas-Bocardo F."/>
            <person name="Girard G."/>
            <person name="Yanez-Guerra L.A."/>
            <person name="Ramos-Aboites H.E."/>
            <person name="Pernodet J.L."/>
            <person name="Anne J."/>
            <person name="van Wezel G.P."/>
            <person name="Barona-Gomez F."/>
        </authorList>
    </citation>
    <scope>NUCLEOTIDE SEQUENCE [LARGE SCALE GENOMIC DNA]</scope>
    <source>
        <strain evidence="3">1326</strain>
    </source>
</reference>
<dbReference type="EMBL" id="CM001889">
    <property type="protein sequence ID" value="EOY45356.1"/>
    <property type="molecule type" value="Genomic_DNA"/>
</dbReference>
<proteinExistence type="predicted"/>
<name>A0A7U9HA77_STRLI</name>
<protein>
    <submittedName>
        <fullName evidence="2">Secreted protein</fullName>
    </submittedName>
</protein>
<dbReference type="GeneID" id="91388419"/>
<dbReference type="Proteomes" id="UP000014062">
    <property type="component" value="Chromosome"/>
</dbReference>
<evidence type="ECO:0000313" key="3">
    <source>
        <dbReference type="Proteomes" id="UP000014062"/>
    </source>
</evidence>
<evidence type="ECO:0000313" key="2">
    <source>
        <dbReference type="EMBL" id="EOY45356.1"/>
    </source>
</evidence>
<keyword evidence="1" id="KW-0732">Signal</keyword>
<accession>A0A7U9HA77</accession>
<evidence type="ECO:0000256" key="1">
    <source>
        <dbReference type="SAM" id="SignalP"/>
    </source>
</evidence>
<dbReference type="RefSeq" id="WP_003978197.1">
    <property type="nucleotide sequence ID" value="NZ_CM001889.1"/>
</dbReference>
<feature type="chain" id="PRO_5039223915" evidence="1">
    <location>
        <begin position="22"/>
        <end position="75"/>
    </location>
</feature>
<feature type="signal peptide" evidence="1">
    <location>
        <begin position="1"/>
        <end position="21"/>
    </location>
</feature>
<organism evidence="2 3">
    <name type="scientific">Streptomyces lividans 1326</name>
    <dbReference type="NCBI Taxonomy" id="1200984"/>
    <lineage>
        <taxon>Bacteria</taxon>
        <taxon>Bacillati</taxon>
        <taxon>Actinomycetota</taxon>
        <taxon>Actinomycetes</taxon>
        <taxon>Kitasatosporales</taxon>
        <taxon>Streptomycetaceae</taxon>
        <taxon>Streptomyces</taxon>
    </lineage>
</organism>
<sequence length="75" mass="7306">MRKSSCTVVAALALSVLGATGAEASAPRAPSVASDVTASECLRGGGVIIISADGDGTGTFTKLCRGGIHDGQTIT</sequence>
<gene>
    <name evidence="2" type="ORF">SLI_0637</name>
</gene>